<accession>A0ACB9ID56</accession>
<evidence type="ECO:0000313" key="2">
    <source>
        <dbReference type="Proteomes" id="UP001056120"/>
    </source>
</evidence>
<gene>
    <name evidence="1" type="ORF">L1987_21599</name>
</gene>
<reference evidence="1 2" key="2">
    <citation type="journal article" date="2022" name="Mol. Ecol. Resour.">
        <title>The genomes of chicory, endive, great burdock and yacon provide insights into Asteraceae paleo-polyploidization history and plant inulin production.</title>
        <authorList>
            <person name="Fan W."/>
            <person name="Wang S."/>
            <person name="Wang H."/>
            <person name="Wang A."/>
            <person name="Jiang F."/>
            <person name="Liu H."/>
            <person name="Zhao H."/>
            <person name="Xu D."/>
            <person name="Zhang Y."/>
        </authorList>
    </citation>
    <scope>NUCLEOTIDE SEQUENCE [LARGE SCALE GENOMIC DNA]</scope>
    <source>
        <strain evidence="2">cv. Yunnan</strain>
        <tissue evidence="1">Leaves</tissue>
    </source>
</reference>
<protein>
    <submittedName>
        <fullName evidence="1">Uncharacterized protein</fullName>
    </submittedName>
</protein>
<name>A0ACB9ID56_9ASTR</name>
<keyword evidence="2" id="KW-1185">Reference proteome</keyword>
<evidence type="ECO:0000313" key="1">
    <source>
        <dbReference type="EMBL" id="KAI3805716.1"/>
    </source>
</evidence>
<proteinExistence type="predicted"/>
<comment type="caution">
    <text evidence="1">The sequence shown here is derived from an EMBL/GenBank/DDBJ whole genome shotgun (WGS) entry which is preliminary data.</text>
</comment>
<organism evidence="1 2">
    <name type="scientific">Smallanthus sonchifolius</name>
    <dbReference type="NCBI Taxonomy" id="185202"/>
    <lineage>
        <taxon>Eukaryota</taxon>
        <taxon>Viridiplantae</taxon>
        <taxon>Streptophyta</taxon>
        <taxon>Embryophyta</taxon>
        <taxon>Tracheophyta</taxon>
        <taxon>Spermatophyta</taxon>
        <taxon>Magnoliopsida</taxon>
        <taxon>eudicotyledons</taxon>
        <taxon>Gunneridae</taxon>
        <taxon>Pentapetalae</taxon>
        <taxon>asterids</taxon>
        <taxon>campanulids</taxon>
        <taxon>Asterales</taxon>
        <taxon>Asteraceae</taxon>
        <taxon>Asteroideae</taxon>
        <taxon>Heliantheae alliance</taxon>
        <taxon>Millerieae</taxon>
        <taxon>Smallanthus</taxon>
    </lineage>
</organism>
<sequence length="222" mass="23777">MIPSIHSPISRDKPPDPPNPSPFEPSGGRRSSSRLAVNARSHKGKESQGAGKSSQGLVKLNLGDFVSDEVREWGSAELGLNVDSPAEPKNTEQRDVGLMYLNNGLVLNTSQPMEMVQVTIASTSIPGKISNLNYHNVCELNTNDNLPLSPSNTTEVPDISMLPVDLNPVINEENCINPSPHSVGGGTGVTLVIYQIRGNPIRFRGIMSGTGSSPDDSRLQNK</sequence>
<dbReference type="EMBL" id="CM042025">
    <property type="protein sequence ID" value="KAI3805716.1"/>
    <property type="molecule type" value="Genomic_DNA"/>
</dbReference>
<reference evidence="2" key="1">
    <citation type="journal article" date="2022" name="Mol. Ecol. Resour.">
        <title>The genomes of chicory, endive, great burdock and yacon provide insights into Asteraceae palaeo-polyploidization history and plant inulin production.</title>
        <authorList>
            <person name="Fan W."/>
            <person name="Wang S."/>
            <person name="Wang H."/>
            <person name="Wang A."/>
            <person name="Jiang F."/>
            <person name="Liu H."/>
            <person name="Zhao H."/>
            <person name="Xu D."/>
            <person name="Zhang Y."/>
        </authorList>
    </citation>
    <scope>NUCLEOTIDE SEQUENCE [LARGE SCALE GENOMIC DNA]</scope>
    <source>
        <strain evidence="2">cv. Yunnan</strain>
    </source>
</reference>
<dbReference type="Proteomes" id="UP001056120">
    <property type="component" value="Linkage Group LG08"/>
</dbReference>